<dbReference type="AlphaFoldDB" id="A0A1V4SYG2"/>
<dbReference type="Pfam" id="PF13514">
    <property type="entry name" value="AAA_27"/>
    <property type="match status" value="1"/>
</dbReference>
<feature type="coiled-coil region" evidence="1">
    <location>
        <begin position="190"/>
        <end position="241"/>
    </location>
</feature>
<keyword evidence="2" id="KW-0812">Transmembrane</keyword>
<gene>
    <name evidence="4" type="primary">recF_2</name>
    <name evidence="4" type="ORF">CLTHE_09440</name>
</gene>
<evidence type="ECO:0000256" key="2">
    <source>
        <dbReference type="SAM" id="Phobius"/>
    </source>
</evidence>
<feature type="coiled-coil region" evidence="1">
    <location>
        <begin position="481"/>
        <end position="508"/>
    </location>
</feature>
<evidence type="ECO:0000313" key="5">
    <source>
        <dbReference type="Proteomes" id="UP000191448"/>
    </source>
</evidence>
<dbReference type="InterPro" id="IPR038734">
    <property type="entry name" value="YhaN_AAA"/>
</dbReference>
<dbReference type="PANTHER" id="PTHR41259">
    <property type="entry name" value="DOUBLE-STRAND BREAK REPAIR RAD50 ATPASE, PUTATIVE-RELATED"/>
    <property type="match status" value="1"/>
</dbReference>
<accession>A0A1V4SYG2</accession>
<organism evidence="4 5">
    <name type="scientific">Clostridium thermobutyricum DSM 4928</name>
    <dbReference type="NCBI Taxonomy" id="1121339"/>
    <lineage>
        <taxon>Bacteria</taxon>
        <taxon>Bacillati</taxon>
        <taxon>Bacillota</taxon>
        <taxon>Clostridia</taxon>
        <taxon>Eubacteriales</taxon>
        <taxon>Clostridiaceae</taxon>
        <taxon>Clostridium</taxon>
    </lineage>
</organism>
<dbReference type="PANTHER" id="PTHR41259:SF1">
    <property type="entry name" value="DOUBLE-STRAND BREAK REPAIR RAD50 ATPASE, PUTATIVE-RELATED"/>
    <property type="match status" value="1"/>
</dbReference>
<keyword evidence="2" id="KW-0472">Membrane</keyword>
<dbReference type="SUPFAM" id="SSF52540">
    <property type="entry name" value="P-loop containing nucleoside triphosphate hydrolases"/>
    <property type="match status" value="1"/>
</dbReference>
<dbReference type="OrthoDB" id="9764467at2"/>
<feature type="coiled-coil region" evidence="1">
    <location>
        <begin position="586"/>
        <end position="672"/>
    </location>
</feature>
<dbReference type="InterPro" id="IPR027417">
    <property type="entry name" value="P-loop_NTPase"/>
</dbReference>
<proteinExistence type="predicted"/>
<feature type="coiled-coil region" evidence="1">
    <location>
        <begin position="293"/>
        <end position="420"/>
    </location>
</feature>
<feature type="transmembrane region" description="Helical" evidence="2">
    <location>
        <begin position="432"/>
        <end position="450"/>
    </location>
</feature>
<sequence>MIIKEIKIKAFGGLKDKVISLKSGMNLIYGENEKGKSTIENFIKLWLYGVPSKGGRDLRKKYSPFSGEVMAGELIIEHDNREYEIRRTFGKTKRGDTLEVIDLLSGEDIKNKMQKEVGEFFLGVNERTFSKTLFIPQLGVEVKKEKDEEIKDKLQEIFGSGTGEVSASTGIENLSKKKKELKTTRGTGEIDKLNLELDSLQREKAEIYKAIDLNLDNESLLLKEKKENKVLKEEIEKLEIYKKYIKKKNLKKEYEDIFKYLKRGEEIKKEEELLNKDLIVGEFNLDTDYLDNIEKIYNNYNILEEKISEKEEHIRVLKEELEEEIKSFKEYEFFNSLDLGIKEKLIKLNAEQESLKEKKDRYDKLLESINKEEEKIQVKERFLGDVLNLKPHVEEIKELLKEYEHNLISLKKEYEKEEGLKDNTNKSGNSKIYIISAIVGLLGLGVNTFIGKNLIIYIVFLIILLGSIGLYIMNSKKDNVEENCGNEINELKENIDFIENKFKDFIELSNVKNKENLIRSIKLLEDFIQFENKTNFAIEERLNLIEELNIENEKERYNQNEKILDSVIKMSSSNNIDEVYIKIDKYEKIRLLKETLKQKKSLLESEIENIKNEKENLKEELLLQLKKGNLENIDISNLKNYIEEIRNKLLKKKELESALENIQETYNTLLKDRDIEDIKEEFSRIGDNFEESNYKKEEDIEAELKNKSNKLIESEKKIKYLEGEIKLSLAGKRDINIVEEEILEVTEKIEKLEKTYKAINIAIEVLENADRKIKEKFGPTLNENIKEIFSKLTDSKYGDVILKEDYDLLVRDEESLFSSEYLSNGSRDQLYLSLRLALIKFLFKDKEVPIIFDEVFLQYDDIRRERGIKLISEENLAQTIIFTCQRIEEDIIDKNNIKCKKIYI</sequence>
<feature type="coiled-coil region" evidence="1">
    <location>
        <begin position="697"/>
        <end position="769"/>
    </location>
</feature>
<keyword evidence="1" id="KW-0175">Coiled coil</keyword>
<dbReference type="EMBL" id="LTAY01000026">
    <property type="protein sequence ID" value="OPX49189.1"/>
    <property type="molecule type" value="Genomic_DNA"/>
</dbReference>
<evidence type="ECO:0000256" key="1">
    <source>
        <dbReference type="SAM" id="Coils"/>
    </source>
</evidence>
<feature type="domain" description="YhaN AAA" evidence="3">
    <location>
        <begin position="1"/>
        <end position="208"/>
    </location>
</feature>
<evidence type="ECO:0000313" key="4">
    <source>
        <dbReference type="EMBL" id="OPX49189.1"/>
    </source>
</evidence>
<reference evidence="4 5" key="1">
    <citation type="submission" date="2016-02" db="EMBL/GenBank/DDBJ databases">
        <title>Genome sequence of Clostridium thermobutyricum DSM 4928.</title>
        <authorList>
            <person name="Poehlein A."/>
            <person name="Daniel R."/>
        </authorList>
    </citation>
    <scope>NUCLEOTIDE SEQUENCE [LARGE SCALE GENOMIC DNA]</scope>
    <source>
        <strain evidence="4 5">DSM 4928</strain>
    </source>
</reference>
<evidence type="ECO:0000259" key="3">
    <source>
        <dbReference type="Pfam" id="PF13514"/>
    </source>
</evidence>
<protein>
    <submittedName>
        <fullName evidence="4">DNA replication and repair protein RecF</fullName>
    </submittedName>
</protein>
<dbReference type="RefSeq" id="WP_080022233.1">
    <property type="nucleotide sequence ID" value="NZ_LTAY01000026.1"/>
</dbReference>
<dbReference type="Proteomes" id="UP000191448">
    <property type="component" value="Unassembled WGS sequence"/>
</dbReference>
<comment type="caution">
    <text evidence="4">The sequence shown here is derived from an EMBL/GenBank/DDBJ whole genome shotgun (WGS) entry which is preliminary data.</text>
</comment>
<keyword evidence="2" id="KW-1133">Transmembrane helix</keyword>
<name>A0A1V4SYG2_9CLOT</name>
<dbReference type="Gene3D" id="3.40.50.300">
    <property type="entry name" value="P-loop containing nucleotide triphosphate hydrolases"/>
    <property type="match status" value="2"/>
</dbReference>
<feature type="transmembrane region" description="Helical" evidence="2">
    <location>
        <begin position="455"/>
        <end position="473"/>
    </location>
</feature>